<dbReference type="EMBL" id="BKAG01000052">
    <property type="protein sequence ID" value="GEP45548.1"/>
    <property type="molecule type" value="Genomic_DNA"/>
</dbReference>
<dbReference type="OrthoDB" id="487163at2"/>
<dbReference type="Proteomes" id="UP000321577">
    <property type="component" value="Unassembled WGS sequence"/>
</dbReference>
<sequence>MDLPALLQDTVATLAPALPYLYEGAKETGKGFAKKTGEAAFDQAVKLWNWLKPKAEATPALQSAVADLAEQPEDADLQASLRVQLKKLLTDQPALVGELQALIQVSTTQTTTQNVVGDGNVVSGRDTHLRDMNNQA</sequence>
<gene>
    <name evidence="1" type="ORF">BGE01nite_48390</name>
</gene>
<proteinExistence type="predicted"/>
<dbReference type="AlphaFoldDB" id="A0A512MFP5"/>
<keyword evidence="2" id="KW-1185">Reference proteome</keyword>
<evidence type="ECO:0000313" key="1">
    <source>
        <dbReference type="EMBL" id="GEP45548.1"/>
    </source>
</evidence>
<organism evidence="1 2">
    <name type="scientific">Brevifollis gellanilyticus</name>
    <dbReference type="NCBI Taxonomy" id="748831"/>
    <lineage>
        <taxon>Bacteria</taxon>
        <taxon>Pseudomonadati</taxon>
        <taxon>Verrucomicrobiota</taxon>
        <taxon>Verrucomicrobiia</taxon>
        <taxon>Verrucomicrobiales</taxon>
        <taxon>Verrucomicrobiaceae</taxon>
    </lineage>
</organism>
<dbReference type="RefSeq" id="WP_146854553.1">
    <property type="nucleotide sequence ID" value="NZ_BKAG01000052.1"/>
</dbReference>
<reference evidence="1 2" key="1">
    <citation type="submission" date="2019-07" db="EMBL/GenBank/DDBJ databases">
        <title>Whole genome shotgun sequence of Brevifollis gellanilyticus NBRC 108608.</title>
        <authorList>
            <person name="Hosoyama A."/>
            <person name="Uohara A."/>
            <person name="Ohji S."/>
            <person name="Ichikawa N."/>
        </authorList>
    </citation>
    <scope>NUCLEOTIDE SEQUENCE [LARGE SCALE GENOMIC DNA]</scope>
    <source>
        <strain evidence="1 2">NBRC 108608</strain>
    </source>
</reference>
<name>A0A512MFP5_9BACT</name>
<accession>A0A512MFP5</accession>
<evidence type="ECO:0000313" key="2">
    <source>
        <dbReference type="Proteomes" id="UP000321577"/>
    </source>
</evidence>
<protein>
    <submittedName>
        <fullName evidence="1">Uncharacterized protein</fullName>
    </submittedName>
</protein>
<comment type="caution">
    <text evidence="1">The sequence shown here is derived from an EMBL/GenBank/DDBJ whole genome shotgun (WGS) entry which is preliminary data.</text>
</comment>